<accession>A0ACB9NYU4</accession>
<dbReference type="EMBL" id="CM042886">
    <property type="protein sequence ID" value="KAI4340021.1"/>
    <property type="molecule type" value="Genomic_DNA"/>
</dbReference>
<evidence type="ECO:0000313" key="2">
    <source>
        <dbReference type="Proteomes" id="UP001057402"/>
    </source>
</evidence>
<evidence type="ECO:0000313" key="1">
    <source>
        <dbReference type="EMBL" id="KAI4340021.1"/>
    </source>
</evidence>
<proteinExistence type="predicted"/>
<protein>
    <submittedName>
        <fullName evidence="1">Uncharacterized protein</fullName>
    </submittedName>
</protein>
<name>A0ACB9NYU4_9MYRT</name>
<gene>
    <name evidence="1" type="ORF">MLD38_024898</name>
</gene>
<reference evidence="2" key="1">
    <citation type="journal article" date="2023" name="Front. Plant Sci.">
        <title>Chromosomal-level genome assembly of Melastoma candidum provides insights into trichome evolution.</title>
        <authorList>
            <person name="Zhong Y."/>
            <person name="Wu W."/>
            <person name="Sun C."/>
            <person name="Zou P."/>
            <person name="Liu Y."/>
            <person name="Dai S."/>
            <person name="Zhou R."/>
        </authorList>
    </citation>
    <scope>NUCLEOTIDE SEQUENCE [LARGE SCALE GENOMIC DNA]</scope>
</reference>
<comment type="caution">
    <text evidence="1">The sequence shown here is derived from an EMBL/GenBank/DDBJ whole genome shotgun (WGS) entry which is preliminary data.</text>
</comment>
<sequence>MSVDEYHFVEWKEQFISLERGNRVVHYFLKGSSGETVLAIIGTERSVRHMFYIVADDFVKAFGSQTKIHAGYKWRSRREVVDWLTSMISRQHESSAFSLGNLEFSVNGSGFPQSDSQGHLPRILNGNRSEIVWSGNAWICGKQLRHYPSFSRNGITIAVHSFVFVMGKGENHYLAYLDDMYEDRRGQKKVKVRRFHYSEEVKGAAPIRNTHAKEVFITPFAQVLSAECVDGPATILSREHFHKCSTALSHALPSKVHMCFRQFRNNRVKSFDLTKLRGYFNQPILSCLFTSPMQKPDSDWSSLNGDEDDELTLGSDVKVGEKRSRRGSECTTSQITCGGVNPVGRQFLDFTLGIGNNKQRISDSLLARSLLSLRHMESHPSLPKWLRVGEKIELLCQDSGIRGCWFQCTILQVAHKQLKVRYDYVKDEDGTGNLEEWIPALKAALPDKLGTRFFSRLTVRPNPPKVDHTEHSVDIGVAVDAWWSDGWWEGVVIGVNNSADDHLQIYFPGESLFMSFHMKDLRVSRDWVGDHWTDIGIKRDILYVITSTITAESRHSSHSTGVKDGQPHGITALETDVTGGTDVREVRVNGTPADGLSSMQSPG</sequence>
<organism evidence="1 2">
    <name type="scientific">Melastoma candidum</name>
    <dbReference type="NCBI Taxonomy" id="119954"/>
    <lineage>
        <taxon>Eukaryota</taxon>
        <taxon>Viridiplantae</taxon>
        <taxon>Streptophyta</taxon>
        <taxon>Embryophyta</taxon>
        <taxon>Tracheophyta</taxon>
        <taxon>Spermatophyta</taxon>
        <taxon>Magnoliopsida</taxon>
        <taxon>eudicotyledons</taxon>
        <taxon>Gunneridae</taxon>
        <taxon>Pentapetalae</taxon>
        <taxon>rosids</taxon>
        <taxon>malvids</taxon>
        <taxon>Myrtales</taxon>
        <taxon>Melastomataceae</taxon>
        <taxon>Melastomatoideae</taxon>
        <taxon>Melastomateae</taxon>
        <taxon>Melastoma</taxon>
    </lineage>
</organism>
<dbReference type="Proteomes" id="UP001057402">
    <property type="component" value="Chromosome 7"/>
</dbReference>
<keyword evidence="2" id="KW-1185">Reference proteome</keyword>